<feature type="signal peptide" evidence="2">
    <location>
        <begin position="1"/>
        <end position="17"/>
    </location>
</feature>
<keyword evidence="1" id="KW-0812">Transmembrane</keyword>
<feature type="transmembrane region" description="Helical" evidence="1">
    <location>
        <begin position="67"/>
        <end position="84"/>
    </location>
</feature>
<feature type="transmembrane region" description="Helical" evidence="1">
    <location>
        <begin position="96"/>
        <end position="113"/>
    </location>
</feature>
<organism evidence="4">
    <name type="scientific">Trieres chinensis</name>
    <name type="common">Marine centric diatom</name>
    <name type="synonym">Odontella sinensis</name>
    <dbReference type="NCBI Taxonomy" id="1514140"/>
    <lineage>
        <taxon>Eukaryota</taxon>
        <taxon>Sar</taxon>
        <taxon>Stramenopiles</taxon>
        <taxon>Ochrophyta</taxon>
        <taxon>Bacillariophyta</taxon>
        <taxon>Mediophyceae</taxon>
        <taxon>Biddulphiophycidae</taxon>
        <taxon>Eupodiscales</taxon>
        <taxon>Parodontellaceae</taxon>
        <taxon>Trieres</taxon>
    </lineage>
</organism>
<gene>
    <name evidence="3" type="ORF">OSIN01602_LOCUS3410</name>
    <name evidence="4" type="ORF">OSIN01602_LOCUS3411</name>
</gene>
<evidence type="ECO:0008006" key="5">
    <source>
        <dbReference type="Google" id="ProtNLM"/>
    </source>
</evidence>
<evidence type="ECO:0000313" key="4">
    <source>
        <dbReference type="EMBL" id="CAD9325674.1"/>
    </source>
</evidence>
<keyword evidence="1" id="KW-0472">Membrane</keyword>
<dbReference type="EMBL" id="HBGO01006096">
    <property type="protein sequence ID" value="CAD9325674.1"/>
    <property type="molecule type" value="Transcribed_RNA"/>
</dbReference>
<dbReference type="AlphaFoldDB" id="A0A6U1TEX3"/>
<protein>
    <recommendedName>
        <fullName evidence="5">Sugar phosphate transporter domain-containing protein</fullName>
    </recommendedName>
</protein>
<accession>A0A6U1TEX3</accession>
<feature type="chain" id="PRO_5036393805" description="Sugar phosphate transporter domain-containing protein" evidence="2">
    <location>
        <begin position="18"/>
        <end position="116"/>
    </location>
</feature>
<evidence type="ECO:0000256" key="2">
    <source>
        <dbReference type="SAM" id="SignalP"/>
    </source>
</evidence>
<proteinExistence type="predicted"/>
<evidence type="ECO:0000256" key="1">
    <source>
        <dbReference type="SAM" id="Phobius"/>
    </source>
</evidence>
<reference evidence="4" key="1">
    <citation type="submission" date="2021-01" db="EMBL/GenBank/DDBJ databases">
        <authorList>
            <person name="Corre E."/>
            <person name="Pelletier E."/>
            <person name="Niang G."/>
            <person name="Scheremetjew M."/>
            <person name="Finn R."/>
            <person name="Kale V."/>
            <person name="Holt S."/>
            <person name="Cochrane G."/>
            <person name="Meng A."/>
            <person name="Brown T."/>
            <person name="Cohen L."/>
        </authorList>
    </citation>
    <scope>NUCLEOTIDE SEQUENCE</scope>
    <source>
        <strain evidence="4">Grunow 1884</strain>
    </source>
</reference>
<name>A0A6U1TEX3_TRICV</name>
<sequence>MVAYLVFVSWQAMCGLALIFEQSKVYGACNIKQARRVAELCGLAWLGFSYLTYEASTQMHNELAKKVMWIATIVSAMFSVVAGPARLTKANAREPYLVAINAGIVCWVAYTLLGEM</sequence>
<keyword evidence="1" id="KW-1133">Transmembrane helix</keyword>
<dbReference type="EMBL" id="HBGO01006095">
    <property type="protein sequence ID" value="CAD9325673.1"/>
    <property type="molecule type" value="Transcribed_RNA"/>
</dbReference>
<keyword evidence="2" id="KW-0732">Signal</keyword>
<evidence type="ECO:0000313" key="3">
    <source>
        <dbReference type="EMBL" id="CAD9325673.1"/>
    </source>
</evidence>